<protein>
    <submittedName>
        <fullName evidence="1">Uncharacterized protein</fullName>
    </submittedName>
</protein>
<comment type="caution">
    <text evidence="1">The sequence shown here is derived from an EMBL/GenBank/DDBJ whole genome shotgun (WGS) entry which is preliminary data.</text>
</comment>
<sequence length="129" mass="13266">MGSSETAFAHVVLAILDTSKGFTSASLQAVQAAAKLTVLFVDDASVEGSQLDSKVGKVKSELEGKALPEVAFAEETVPYGDGKTSVALGEVAEAVDADVLVLSSAEVHAHRLDANLLAEFVPCAVLILP</sequence>
<dbReference type="Proteomes" id="UP001255856">
    <property type="component" value="Unassembled WGS sequence"/>
</dbReference>
<dbReference type="AlphaFoldDB" id="A0AAD9IL62"/>
<dbReference type="PANTHER" id="PTHR36081">
    <property type="entry name" value="CELL WALL INTEGRITY/STRESS RESPONSE COMPONENT"/>
    <property type="match status" value="1"/>
</dbReference>
<proteinExistence type="predicted"/>
<evidence type="ECO:0000313" key="2">
    <source>
        <dbReference type="Proteomes" id="UP001255856"/>
    </source>
</evidence>
<dbReference type="EMBL" id="JASFZW010000003">
    <property type="protein sequence ID" value="KAK2079195.1"/>
    <property type="molecule type" value="Genomic_DNA"/>
</dbReference>
<evidence type="ECO:0000313" key="1">
    <source>
        <dbReference type="EMBL" id="KAK2079195.1"/>
    </source>
</evidence>
<dbReference type="PANTHER" id="PTHR36081:SF1">
    <property type="entry name" value="CELL WALL INTEGRITY_STRESS RESPONSE COMPONENT"/>
    <property type="match status" value="1"/>
</dbReference>
<organism evidence="1 2">
    <name type="scientific">Prototheca wickerhamii</name>
    <dbReference type="NCBI Taxonomy" id="3111"/>
    <lineage>
        <taxon>Eukaryota</taxon>
        <taxon>Viridiplantae</taxon>
        <taxon>Chlorophyta</taxon>
        <taxon>core chlorophytes</taxon>
        <taxon>Trebouxiophyceae</taxon>
        <taxon>Chlorellales</taxon>
        <taxon>Chlorellaceae</taxon>
        <taxon>Prototheca</taxon>
    </lineage>
</organism>
<accession>A0AAD9IL62</accession>
<keyword evidence="2" id="KW-1185">Reference proteome</keyword>
<name>A0AAD9IL62_PROWI</name>
<reference evidence="1" key="1">
    <citation type="submission" date="2021-01" db="EMBL/GenBank/DDBJ databases">
        <authorList>
            <person name="Eckstrom K.M.E."/>
        </authorList>
    </citation>
    <scope>NUCLEOTIDE SEQUENCE</scope>
    <source>
        <strain evidence="1">UVCC 0001</strain>
    </source>
</reference>
<gene>
    <name evidence="1" type="ORF">QBZ16_002886</name>
</gene>